<dbReference type="Pfam" id="PF01427">
    <property type="entry name" value="Peptidase_M15"/>
    <property type="match status" value="1"/>
</dbReference>
<feature type="binding site" evidence="9">
    <location>
        <position position="278"/>
    </location>
    <ligand>
        <name>Zn(2+)</name>
        <dbReference type="ChEBI" id="CHEBI:29105"/>
        <note>catalytic</note>
    </ligand>
</feature>
<proteinExistence type="inferred from homology"/>
<dbReference type="CDD" id="cd14817">
    <property type="entry name" value="D-Ala-D-Ala_dipeptidase_VanX"/>
    <property type="match status" value="1"/>
</dbReference>
<evidence type="ECO:0000256" key="9">
    <source>
        <dbReference type="HAMAP-Rule" id="MF_01924"/>
    </source>
</evidence>
<dbReference type="EC" id="3.4.13.22" evidence="9"/>
<dbReference type="InterPro" id="IPR009045">
    <property type="entry name" value="Zn_M74/Hedgehog-like"/>
</dbReference>
<evidence type="ECO:0000256" key="3">
    <source>
        <dbReference type="ARBA" id="ARBA00022723"/>
    </source>
</evidence>
<gene>
    <name evidence="12" type="ORF">ACFFJ8_25275</name>
</gene>
<evidence type="ECO:0000256" key="8">
    <source>
        <dbReference type="ARBA" id="ARBA00023316"/>
    </source>
</evidence>
<reference evidence="12 13" key="1">
    <citation type="submission" date="2024-09" db="EMBL/GenBank/DDBJ databases">
        <authorList>
            <person name="Sun Q."/>
            <person name="Mori K."/>
        </authorList>
    </citation>
    <scope>NUCLEOTIDE SEQUENCE [LARGE SCALE GENOMIC DNA]</scope>
    <source>
        <strain evidence="12 13">CCM 4839</strain>
    </source>
</reference>
<dbReference type="Gene3D" id="3.30.1380.10">
    <property type="match status" value="1"/>
</dbReference>
<feature type="region of interest" description="Disordered" evidence="10">
    <location>
        <begin position="112"/>
        <end position="153"/>
    </location>
</feature>
<comment type="function">
    <text evidence="9">Catalyzes hydrolysis of the D-alanyl-D-alanine dipeptide.</text>
</comment>
<keyword evidence="3 9" id="KW-0479">Metal-binding</keyword>
<evidence type="ECO:0000256" key="10">
    <source>
        <dbReference type="SAM" id="MobiDB-lite"/>
    </source>
</evidence>
<dbReference type="EMBL" id="JBHLVF010000041">
    <property type="protein sequence ID" value="MFC0394659.1"/>
    <property type="molecule type" value="Genomic_DNA"/>
</dbReference>
<keyword evidence="11" id="KW-1133">Transmembrane helix</keyword>
<feature type="transmembrane region" description="Helical" evidence="11">
    <location>
        <begin position="43"/>
        <end position="63"/>
    </location>
</feature>
<evidence type="ECO:0000256" key="1">
    <source>
        <dbReference type="ARBA" id="ARBA00001362"/>
    </source>
</evidence>
<keyword evidence="7 9" id="KW-0482">Metalloprotease</keyword>
<keyword evidence="11" id="KW-0812">Transmembrane</keyword>
<accession>A0ABV6JFG0</accession>
<organism evidence="12 13">
    <name type="scientific">Paenibacillus mendelii</name>
    <dbReference type="NCBI Taxonomy" id="206163"/>
    <lineage>
        <taxon>Bacteria</taxon>
        <taxon>Bacillati</taxon>
        <taxon>Bacillota</taxon>
        <taxon>Bacilli</taxon>
        <taxon>Bacillales</taxon>
        <taxon>Paenibacillaceae</taxon>
        <taxon>Paenibacillus</taxon>
    </lineage>
</organism>
<feature type="transmembrane region" description="Helical" evidence="11">
    <location>
        <begin position="12"/>
        <end position="37"/>
    </location>
</feature>
<protein>
    <recommendedName>
        <fullName evidence="9">D-alanyl-D-alanine dipeptidase</fullName>
        <shortName evidence="9">D-Ala-D-Ala dipeptidase</shortName>
        <ecNumber evidence="9">3.4.13.22</ecNumber>
    </recommendedName>
</protein>
<keyword evidence="6 9" id="KW-0224">Dipeptidase</keyword>
<evidence type="ECO:0000313" key="13">
    <source>
        <dbReference type="Proteomes" id="UP001589818"/>
    </source>
</evidence>
<feature type="active site" description="Proton donor/acceptor" evidence="9">
    <location>
        <position position="343"/>
    </location>
</feature>
<keyword evidence="2 9" id="KW-0645">Protease</keyword>
<comment type="similarity">
    <text evidence="9">Belongs to the peptidase M15D family.</text>
</comment>
<evidence type="ECO:0000256" key="2">
    <source>
        <dbReference type="ARBA" id="ARBA00022670"/>
    </source>
</evidence>
<keyword evidence="13" id="KW-1185">Reference proteome</keyword>
<dbReference type="Proteomes" id="UP001589818">
    <property type="component" value="Unassembled WGS sequence"/>
</dbReference>
<dbReference type="PANTHER" id="PTHR43126">
    <property type="entry name" value="D-ALANYL-D-ALANINE DIPEPTIDASE"/>
    <property type="match status" value="1"/>
</dbReference>
<comment type="cofactor">
    <cofactor evidence="9">
        <name>Zn(2+)</name>
        <dbReference type="ChEBI" id="CHEBI:29105"/>
    </cofactor>
    <text evidence="9">Binds 1 zinc ion per subunit.</text>
</comment>
<name>A0ABV6JFG0_9BACL</name>
<evidence type="ECO:0000256" key="7">
    <source>
        <dbReference type="ARBA" id="ARBA00023049"/>
    </source>
</evidence>
<comment type="catalytic activity">
    <reaction evidence="1 9">
        <text>D-alanyl-D-alanine + H2O = 2 D-alanine</text>
        <dbReference type="Rhea" id="RHEA:20661"/>
        <dbReference type="ChEBI" id="CHEBI:15377"/>
        <dbReference type="ChEBI" id="CHEBI:57416"/>
        <dbReference type="ChEBI" id="CHEBI:57822"/>
        <dbReference type="EC" id="3.4.13.22"/>
    </reaction>
</comment>
<dbReference type="HAMAP" id="MF_01924">
    <property type="entry name" value="A_A_dipeptidase"/>
    <property type="match status" value="1"/>
</dbReference>
<evidence type="ECO:0000256" key="11">
    <source>
        <dbReference type="SAM" id="Phobius"/>
    </source>
</evidence>
<evidence type="ECO:0000256" key="4">
    <source>
        <dbReference type="ARBA" id="ARBA00022801"/>
    </source>
</evidence>
<comment type="caution">
    <text evidence="12">The sequence shown here is derived from an EMBL/GenBank/DDBJ whole genome shotgun (WGS) entry which is preliminary data.</text>
</comment>
<keyword evidence="5 9" id="KW-0862">Zinc</keyword>
<feature type="binding site" evidence="9">
    <location>
        <position position="285"/>
    </location>
    <ligand>
        <name>Zn(2+)</name>
        <dbReference type="ChEBI" id="CHEBI:29105"/>
        <note>catalytic</note>
    </ligand>
</feature>
<dbReference type="PANTHER" id="PTHR43126:SF1">
    <property type="entry name" value="D-ALANYL-D-ALANINE DIPEPTIDASE"/>
    <property type="match status" value="1"/>
</dbReference>
<feature type="site" description="Transition state stabilizer" evidence="9">
    <location>
        <position position="233"/>
    </location>
</feature>
<sequence>MHLGKYRRKERMMLTLTYVLKGIFILVLLSGMITAVLNRKNRFRVIGSIALVFLINGLIMFAISYTHDHILKQEIKTVIHSKQDGEVSRTDHKEDDKKEALIEGADTEHQHTIQGEAALPPVNASSEPQIKDESEAVNADVSETDPGTKSELKEEPVVKKHLLPKGFVYLDEVIPSAVYDIRYYSDYNFIGTRIDGYKAPLGIMSSKAAAALKAVSEELDSQGYLLKVFDAYRPKKAVAHFISWSKDSGDTLMKETFYPDEAKATLFKRGYIAKRSGHSRGSTIDLTIVDKKTGNEIDMGSDFDFLGEISHHGTALITAEQTANRNILKNAMVKQGFDPYSKEWWHFTLHNEPFPKQYFDFDVE</sequence>
<dbReference type="SUPFAM" id="SSF55166">
    <property type="entry name" value="Hedgehog/DD-peptidase"/>
    <property type="match status" value="1"/>
</dbReference>
<evidence type="ECO:0000256" key="5">
    <source>
        <dbReference type="ARBA" id="ARBA00022833"/>
    </source>
</evidence>
<keyword evidence="4 9" id="KW-0378">Hydrolase</keyword>
<evidence type="ECO:0000313" key="12">
    <source>
        <dbReference type="EMBL" id="MFC0394659.1"/>
    </source>
</evidence>
<keyword evidence="8" id="KW-0961">Cell wall biogenesis/degradation</keyword>
<feature type="binding site" evidence="9">
    <location>
        <position position="346"/>
    </location>
    <ligand>
        <name>Zn(2+)</name>
        <dbReference type="ChEBI" id="CHEBI:29105"/>
        <note>catalytic</note>
    </ligand>
</feature>
<keyword evidence="11" id="KW-0472">Membrane</keyword>
<evidence type="ECO:0000256" key="6">
    <source>
        <dbReference type="ARBA" id="ARBA00022997"/>
    </source>
</evidence>
<dbReference type="InterPro" id="IPR000755">
    <property type="entry name" value="A_A_dipeptidase"/>
</dbReference>